<organism evidence="1 2">
    <name type="scientific">Arsenophonus nasoniae</name>
    <name type="common">son-killer infecting Nasonia vitripennis</name>
    <dbReference type="NCBI Taxonomy" id="638"/>
    <lineage>
        <taxon>Bacteria</taxon>
        <taxon>Pseudomonadati</taxon>
        <taxon>Pseudomonadota</taxon>
        <taxon>Gammaproteobacteria</taxon>
        <taxon>Enterobacterales</taxon>
        <taxon>Morganellaceae</taxon>
        <taxon>Arsenophonus</taxon>
    </lineage>
</organism>
<dbReference type="AlphaFoldDB" id="A0AA95GBB6"/>
<evidence type="ECO:0000313" key="2">
    <source>
        <dbReference type="Proteomes" id="UP001177597"/>
    </source>
</evidence>
<geneLocation type="plasmid" evidence="1 2">
    <name>paIh1</name>
</geneLocation>
<evidence type="ECO:0000313" key="1">
    <source>
        <dbReference type="EMBL" id="WGL93789.1"/>
    </source>
</evidence>
<dbReference type="EMBL" id="CP123491">
    <property type="protein sequence ID" value="WGL93789.1"/>
    <property type="molecule type" value="Genomic_DNA"/>
</dbReference>
<protein>
    <submittedName>
        <fullName evidence="1">Uncharacterized protein</fullName>
    </submittedName>
</protein>
<sequence>MIGDRISFKTGEKITEVWIGQPFYEYGNKIKDGQPSYSYFGGEYRPSYKTMKKLYRLVESLENKKWMVG</sequence>
<reference evidence="1" key="1">
    <citation type="submission" date="2023-04" db="EMBL/GenBank/DDBJ databases">
        <title>Genome dynamics across the evolutionary transition to endosymbiosis.</title>
        <authorList>
            <person name="Siozios S."/>
            <person name="Nadal-Jimenez P."/>
            <person name="Azagi T."/>
            <person name="Sprong H."/>
            <person name="Frost C.L."/>
            <person name="Parratt S.R."/>
            <person name="Taylor G."/>
            <person name="Brettell L."/>
            <person name="Lew K.C."/>
            <person name="Croft L."/>
            <person name="King K.C."/>
            <person name="Brockhurst M.A."/>
            <person name="Hypsa V."/>
            <person name="Novakova E."/>
            <person name="Darby A.C."/>
            <person name="Hurst G.D.D."/>
        </authorList>
    </citation>
    <scope>NUCLEOTIDE SEQUENCE</scope>
    <source>
        <strain evidence="1">AIh</strain>
        <plasmid evidence="1">paIh1</plasmid>
    </source>
</reference>
<keyword evidence="1" id="KW-0614">Plasmid</keyword>
<name>A0AA95GBB6_9GAMM</name>
<dbReference type="RefSeq" id="WP_280628257.1">
    <property type="nucleotide sequence ID" value="NZ_CP123491.1"/>
</dbReference>
<accession>A0AA95GBB6</accession>
<dbReference type="Proteomes" id="UP001177597">
    <property type="component" value="Plasmid paIh1"/>
</dbReference>
<proteinExistence type="predicted"/>
<gene>
    <name evidence="1" type="ORF">QE207_00570</name>
</gene>